<dbReference type="InterPro" id="IPR005094">
    <property type="entry name" value="Endonuclease_MobA/VirD2"/>
</dbReference>
<reference evidence="2 3" key="1">
    <citation type="submission" date="2016-10" db="EMBL/GenBank/DDBJ databases">
        <authorList>
            <person name="de Groot N.N."/>
        </authorList>
    </citation>
    <scope>NUCLEOTIDE SEQUENCE [LARGE SCALE GENOMIC DNA]</scope>
    <source>
        <strain evidence="2 3">CGMCC 1.5070</strain>
    </source>
</reference>
<gene>
    <name evidence="2" type="ORF">SAMN05216180_1462</name>
</gene>
<dbReference type="AlphaFoldDB" id="A0A1H8ARI0"/>
<accession>A0A1H8ARI0</accession>
<dbReference type="RefSeq" id="WP_092753114.1">
    <property type="nucleotide sequence ID" value="NZ_FOCG01000001.1"/>
</dbReference>
<feature type="domain" description="MobA/VirD2-like nuclease" evidence="1">
    <location>
        <begin position="33"/>
        <end position="153"/>
    </location>
</feature>
<proteinExistence type="predicted"/>
<protein>
    <submittedName>
        <fullName evidence="2">Relaxase/Mobilisation nuclease domain-containing protein</fullName>
    </submittedName>
</protein>
<evidence type="ECO:0000313" key="2">
    <source>
        <dbReference type="EMBL" id="SEM72428.1"/>
    </source>
</evidence>
<evidence type="ECO:0000259" key="1">
    <source>
        <dbReference type="Pfam" id="PF03432"/>
    </source>
</evidence>
<keyword evidence="3" id="KW-1185">Reference proteome</keyword>
<dbReference type="STRING" id="474960.SAMN05216180_1462"/>
<name>A0A1H8ARI0_9FIRM</name>
<sequence>MAVFSAVKNKKQTKGAMAGVLNYISDSNKVYYNDMPLRTGINCNYYSGFAEMCLTKQQYKKDDGRQFYQFVQSFPEEDDVTPLEVHQIGLEFAQKLFPDFEVMVATHCNTKHPHNHIVVNSVSFKTGKKLHQNHDVLMEQRMVNDQICMAHGLMVLDPYQKLKRGQAIKQREYRAAERCQSWKLQLIAAIEDALLYSTDRESFIHNMEYEGYEVNWSDTRKYITYTTPEGYKCRDNKLHDDTYLKENLEKLFIFRQETGFKPLTYEPPEGWLGEMQAHYGLAKDVISLGKNLENVGDTPPPITLKTWTDRKQKQRENLKKLAAGYKIQSDQEQDFEMTMM</sequence>
<evidence type="ECO:0000313" key="3">
    <source>
        <dbReference type="Proteomes" id="UP000199158"/>
    </source>
</evidence>
<dbReference type="OrthoDB" id="9762440at2"/>
<organism evidence="2 3">
    <name type="scientific">Hydrogenoanaerobacterium saccharovorans</name>
    <dbReference type="NCBI Taxonomy" id="474960"/>
    <lineage>
        <taxon>Bacteria</taxon>
        <taxon>Bacillati</taxon>
        <taxon>Bacillota</taxon>
        <taxon>Clostridia</taxon>
        <taxon>Eubacteriales</taxon>
        <taxon>Oscillospiraceae</taxon>
        <taxon>Hydrogenoanaerobacterium</taxon>
    </lineage>
</organism>
<dbReference type="Pfam" id="PF03432">
    <property type="entry name" value="Relaxase"/>
    <property type="match status" value="1"/>
</dbReference>
<dbReference type="EMBL" id="FOCG01000001">
    <property type="protein sequence ID" value="SEM72428.1"/>
    <property type="molecule type" value="Genomic_DNA"/>
</dbReference>
<dbReference type="Proteomes" id="UP000199158">
    <property type="component" value="Unassembled WGS sequence"/>
</dbReference>